<dbReference type="OrthoDB" id="5867527at2759"/>
<name>A0A3M7RPR0_BRAPC</name>
<feature type="transmembrane region" description="Helical" evidence="9">
    <location>
        <begin position="200"/>
        <end position="222"/>
    </location>
</feature>
<keyword evidence="11" id="KW-1185">Reference proteome</keyword>
<evidence type="ECO:0000313" key="10">
    <source>
        <dbReference type="EMBL" id="RNA25469.1"/>
    </source>
</evidence>
<evidence type="ECO:0000256" key="2">
    <source>
        <dbReference type="ARBA" id="ARBA00022448"/>
    </source>
</evidence>
<protein>
    <recommendedName>
        <fullName evidence="9">Innexin</fullName>
    </recommendedName>
</protein>
<dbReference type="STRING" id="10195.A0A3M7RPR0"/>
<evidence type="ECO:0000256" key="6">
    <source>
        <dbReference type="ARBA" id="ARBA00023065"/>
    </source>
</evidence>
<dbReference type="PANTHER" id="PTHR11893">
    <property type="entry name" value="INNEXIN"/>
    <property type="match status" value="1"/>
</dbReference>
<keyword evidence="3" id="KW-1003">Cell membrane</keyword>
<keyword evidence="5 9" id="KW-1133">Transmembrane helix</keyword>
<dbReference type="Proteomes" id="UP000276133">
    <property type="component" value="Unassembled WGS sequence"/>
</dbReference>
<dbReference type="InterPro" id="IPR000990">
    <property type="entry name" value="Innexin"/>
</dbReference>
<dbReference type="GO" id="GO:0005921">
    <property type="term" value="C:gap junction"/>
    <property type="evidence" value="ECO:0007669"/>
    <property type="project" value="UniProtKB-UniRule"/>
</dbReference>
<keyword evidence="2 9" id="KW-0813">Transport</keyword>
<comment type="caution">
    <text evidence="10">The sequence shown here is derived from an EMBL/GenBank/DDBJ whole genome shotgun (WGS) entry which is preliminary data.</text>
</comment>
<dbReference type="PRINTS" id="PR01262">
    <property type="entry name" value="INNEXIN"/>
</dbReference>
<evidence type="ECO:0000256" key="7">
    <source>
        <dbReference type="ARBA" id="ARBA00023136"/>
    </source>
</evidence>
<keyword evidence="7 9" id="KW-0472">Membrane</keyword>
<dbReference type="EMBL" id="REGN01002926">
    <property type="protein sequence ID" value="RNA25469.1"/>
    <property type="molecule type" value="Genomic_DNA"/>
</dbReference>
<evidence type="ECO:0000256" key="8">
    <source>
        <dbReference type="ARBA" id="ARBA00023303"/>
    </source>
</evidence>
<dbReference type="AlphaFoldDB" id="A0A3M7RPR0"/>
<dbReference type="Pfam" id="PF00876">
    <property type="entry name" value="Innexin"/>
    <property type="match status" value="1"/>
</dbReference>
<keyword evidence="8 9" id="KW-0407">Ion channel</keyword>
<evidence type="ECO:0000256" key="3">
    <source>
        <dbReference type="ARBA" id="ARBA00022475"/>
    </source>
</evidence>
<gene>
    <name evidence="9" type="primary">inx</name>
    <name evidence="10" type="ORF">BpHYR1_034507</name>
</gene>
<dbReference type="GO" id="GO:0034220">
    <property type="term" value="P:monoatomic ion transmembrane transport"/>
    <property type="evidence" value="ECO:0007669"/>
    <property type="project" value="UniProtKB-KW"/>
</dbReference>
<evidence type="ECO:0000256" key="4">
    <source>
        <dbReference type="ARBA" id="ARBA00022692"/>
    </source>
</evidence>
<sequence length="412" mass="49315">MIAGFLESFSKLRQFRLHYDDDFIDRLSRRYSVLLLIIFTALVSTKQYVGDPISCWAPAQFTGSHVEYTNYICWISNTYYLPWKDKIPDANDKKKAHLNYYQWVPFILLTQAFMFYSPSFVWQSFSTKTGFDINTLVKLINNSENLNPDMREKTLRYLAKHMDKALEVQRDNNSKSFSKFWRLFNRMFCFLFFQKRHGNYLLSVYLFTKVLFILNVFVQFFLLNNFLGNNYKLYGIEVIVNLLKSSSSFTPSLSPDTNQVVTHSEIIESERFPRVTMCQFQVRFLGDNIHEYVVQCALPINLFNEKIFIFIWFWLVYVALASIYGLLLWMWYLLPWNRVTFLKKYLKTMDRKSKEKFDKKMFRTFDRYYLKQDGVLVLRLIGKNSNQVFMGELMLALWDNFKRNQDYAGVFV</sequence>
<dbReference type="PANTHER" id="PTHR11893:SF36">
    <property type="entry name" value="INNEXIN-5"/>
    <property type="match status" value="1"/>
</dbReference>
<keyword evidence="4 9" id="KW-0812">Transmembrane</keyword>
<keyword evidence="6 9" id="KW-0406">Ion transport</keyword>
<comment type="similarity">
    <text evidence="9">Belongs to the pannexin family.</text>
</comment>
<evidence type="ECO:0000256" key="1">
    <source>
        <dbReference type="ARBA" id="ARBA00004651"/>
    </source>
</evidence>
<comment type="function">
    <text evidence="9">Structural component of the gap junctions.</text>
</comment>
<accession>A0A3M7RPR0</accession>
<dbReference type="PROSITE" id="PS51013">
    <property type="entry name" value="PANNEXIN"/>
    <property type="match status" value="1"/>
</dbReference>
<proteinExistence type="inferred from homology"/>
<organism evidence="10 11">
    <name type="scientific">Brachionus plicatilis</name>
    <name type="common">Marine rotifer</name>
    <name type="synonym">Brachionus muelleri</name>
    <dbReference type="NCBI Taxonomy" id="10195"/>
    <lineage>
        <taxon>Eukaryota</taxon>
        <taxon>Metazoa</taxon>
        <taxon>Spiralia</taxon>
        <taxon>Gnathifera</taxon>
        <taxon>Rotifera</taxon>
        <taxon>Eurotatoria</taxon>
        <taxon>Monogononta</taxon>
        <taxon>Pseudotrocha</taxon>
        <taxon>Ploima</taxon>
        <taxon>Brachionidae</taxon>
        <taxon>Brachionus</taxon>
    </lineage>
</organism>
<feature type="transmembrane region" description="Helical" evidence="9">
    <location>
        <begin position="100"/>
        <end position="122"/>
    </location>
</feature>
<comment type="caution">
    <text evidence="9">Lacks conserved residue(s) required for the propagation of feature annotation.</text>
</comment>
<evidence type="ECO:0000256" key="9">
    <source>
        <dbReference type="RuleBase" id="RU010713"/>
    </source>
</evidence>
<evidence type="ECO:0000256" key="5">
    <source>
        <dbReference type="ARBA" id="ARBA00022989"/>
    </source>
</evidence>
<dbReference type="GO" id="GO:0005886">
    <property type="term" value="C:plasma membrane"/>
    <property type="evidence" value="ECO:0007669"/>
    <property type="project" value="UniProtKB-SubCell"/>
</dbReference>
<reference evidence="10 11" key="1">
    <citation type="journal article" date="2018" name="Sci. Rep.">
        <title>Genomic signatures of local adaptation to the degree of environmental predictability in rotifers.</title>
        <authorList>
            <person name="Franch-Gras L."/>
            <person name="Hahn C."/>
            <person name="Garcia-Roger E.M."/>
            <person name="Carmona M.J."/>
            <person name="Serra M."/>
            <person name="Gomez A."/>
        </authorList>
    </citation>
    <scope>NUCLEOTIDE SEQUENCE [LARGE SCALE GENOMIC DNA]</scope>
    <source>
        <strain evidence="10">HYR1</strain>
    </source>
</reference>
<feature type="transmembrane region" description="Helical" evidence="9">
    <location>
        <begin position="307"/>
        <end position="334"/>
    </location>
</feature>
<evidence type="ECO:0000313" key="11">
    <source>
        <dbReference type="Proteomes" id="UP000276133"/>
    </source>
</evidence>
<comment type="subcellular location">
    <subcellularLocation>
        <location evidence="1 9">Cell membrane</location>
        <topology evidence="1 9">Multi-pass membrane protein</topology>
    </subcellularLocation>
</comment>